<protein>
    <recommendedName>
        <fullName evidence="2">Polyketide synthase extender module SpnB-like Rossmann fold domain-containing protein</fullName>
    </recommendedName>
</protein>
<keyword evidence="4" id="KW-1185">Reference proteome</keyword>
<proteinExistence type="predicted"/>
<dbReference type="Proteomes" id="UP000301309">
    <property type="component" value="Unassembled WGS sequence"/>
</dbReference>
<name>A0A4D4KPE5_STRVO</name>
<dbReference type="EMBL" id="BJHW01000001">
    <property type="protein sequence ID" value="GDY50044.1"/>
    <property type="molecule type" value="Genomic_DNA"/>
</dbReference>
<dbReference type="InterPro" id="IPR055123">
    <property type="entry name" value="SpnB-like_Rossmann"/>
</dbReference>
<dbReference type="SUPFAM" id="SSF51735">
    <property type="entry name" value="NAD(P)-binding Rossmann-fold domains"/>
    <property type="match status" value="1"/>
</dbReference>
<sequence>MLHPVLLDAALQVMAHGSLAEGETFLPFTWSDISVSASGARALRMRMEPRGDSGVSLLATDSLGVQVLAIGEVVTMKLPAGRPMSTHRGSTAKLLRVDWVPAPVDTRIPAPADTSPPPRTAVLPGWPEPDESAPSPFDGLDAHPYAGLDTLAAAMGTGTVPDAVLLPLVPRSGDAVADGYELTGHAMAAIRTWLSDDTFADATLAFVTRGAFPAGQRRGPDPAAAAAAGFIRSAQSEHPGRFLVIDLDPDADPPALPPAAAVVVVPGDEPVVAVRGDGLFVPRLAEHAPFPPSPCRRTPRRGAWTWTPRTPWTTWASCPRPTRWRHWGRARFAWPYARWASTSGKSWSPSTWCPVGTGPRAARRPVWSPRSGRASPASRSATG</sequence>
<dbReference type="Pfam" id="PF22953">
    <property type="entry name" value="SpnB_Rossmann"/>
    <property type="match status" value="1"/>
</dbReference>
<reference evidence="3 4" key="1">
    <citation type="journal article" date="2020" name="Int. J. Syst. Evol. Microbiol.">
        <title>Reclassification of Streptomyces castelarensis and Streptomyces sporoclivatus as later heterotypic synonyms of Streptomyces antimycoticus.</title>
        <authorList>
            <person name="Komaki H."/>
            <person name="Tamura T."/>
        </authorList>
    </citation>
    <scope>NUCLEOTIDE SEQUENCE [LARGE SCALE GENOMIC DNA]</scope>
    <source>
        <strain evidence="3 4">NBRC 13459</strain>
    </source>
</reference>
<evidence type="ECO:0000256" key="1">
    <source>
        <dbReference type="SAM" id="MobiDB-lite"/>
    </source>
</evidence>
<organism evidence="3 4">
    <name type="scientific">Streptomyces violaceusniger</name>
    <dbReference type="NCBI Taxonomy" id="68280"/>
    <lineage>
        <taxon>Bacteria</taxon>
        <taxon>Bacillati</taxon>
        <taxon>Actinomycetota</taxon>
        <taxon>Actinomycetes</taxon>
        <taxon>Kitasatosporales</taxon>
        <taxon>Streptomycetaceae</taxon>
        <taxon>Streptomyces</taxon>
        <taxon>Streptomyces violaceusniger group</taxon>
    </lineage>
</organism>
<evidence type="ECO:0000313" key="4">
    <source>
        <dbReference type="Proteomes" id="UP000301309"/>
    </source>
</evidence>
<feature type="domain" description="Polyketide synthase extender module SpnB-like Rossmann fold" evidence="2">
    <location>
        <begin position="184"/>
        <end position="260"/>
    </location>
</feature>
<comment type="caution">
    <text evidence="3">The sequence shown here is derived from an EMBL/GenBank/DDBJ whole genome shotgun (WGS) entry which is preliminary data.</text>
</comment>
<dbReference type="InterPro" id="IPR042104">
    <property type="entry name" value="PKS_dehydratase_sf"/>
</dbReference>
<feature type="compositionally biased region" description="Polar residues" evidence="1">
    <location>
        <begin position="341"/>
        <end position="351"/>
    </location>
</feature>
<feature type="region of interest" description="Disordered" evidence="1">
    <location>
        <begin position="341"/>
        <end position="383"/>
    </location>
</feature>
<dbReference type="AlphaFoldDB" id="A0A4D4KPE5"/>
<accession>A0A4D4KPE5</accession>
<feature type="compositionally biased region" description="Low complexity" evidence="1">
    <location>
        <begin position="368"/>
        <end position="383"/>
    </location>
</feature>
<evidence type="ECO:0000313" key="3">
    <source>
        <dbReference type="EMBL" id="GDY50044.1"/>
    </source>
</evidence>
<dbReference type="InterPro" id="IPR036291">
    <property type="entry name" value="NAD(P)-bd_dom_sf"/>
</dbReference>
<dbReference type="Gene3D" id="3.10.129.110">
    <property type="entry name" value="Polyketide synthase dehydratase"/>
    <property type="match status" value="1"/>
</dbReference>
<gene>
    <name evidence="3" type="ORF">SVIO_006670</name>
</gene>
<evidence type="ECO:0000259" key="2">
    <source>
        <dbReference type="Pfam" id="PF22953"/>
    </source>
</evidence>
<dbReference type="Gene3D" id="3.40.50.11460">
    <property type="match status" value="1"/>
</dbReference>